<feature type="transmembrane region" description="Helical" evidence="1">
    <location>
        <begin position="17"/>
        <end position="34"/>
    </location>
</feature>
<protein>
    <submittedName>
        <fullName evidence="2">Uncharacterized protein</fullName>
    </submittedName>
</protein>
<reference evidence="2 3" key="1">
    <citation type="submission" date="2018-08" db="EMBL/GenBank/DDBJ databases">
        <title>A genome reference for cultivated species of the human gut microbiota.</title>
        <authorList>
            <person name="Zou Y."/>
            <person name="Xue W."/>
            <person name="Luo G."/>
        </authorList>
    </citation>
    <scope>NUCLEOTIDE SEQUENCE [LARGE SCALE GENOMIC DNA]</scope>
    <source>
        <strain evidence="2 3">AM32-8LB</strain>
    </source>
</reference>
<comment type="caution">
    <text evidence="2">The sequence shown here is derived from an EMBL/GenBank/DDBJ whole genome shotgun (WGS) entry which is preliminary data.</text>
</comment>
<evidence type="ECO:0000313" key="3">
    <source>
        <dbReference type="Proteomes" id="UP000266391"/>
    </source>
</evidence>
<dbReference type="RefSeq" id="WP_118093356.1">
    <property type="nucleotide sequence ID" value="NZ_QSIQ01000022.1"/>
</dbReference>
<gene>
    <name evidence="2" type="ORF">DW813_12565</name>
</gene>
<dbReference type="EMBL" id="QSIQ01000022">
    <property type="protein sequence ID" value="RHD00982.1"/>
    <property type="molecule type" value="Genomic_DNA"/>
</dbReference>
<proteinExistence type="predicted"/>
<organism evidence="2 3">
    <name type="scientific">Roseburia inulinivorans</name>
    <dbReference type="NCBI Taxonomy" id="360807"/>
    <lineage>
        <taxon>Bacteria</taxon>
        <taxon>Bacillati</taxon>
        <taxon>Bacillota</taxon>
        <taxon>Clostridia</taxon>
        <taxon>Lachnospirales</taxon>
        <taxon>Lachnospiraceae</taxon>
        <taxon>Roseburia</taxon>
    </lineage>
</organism>
<accession>A0A1Q6SXK4</accession>
<name>A0A1Q6SXK4_9FIRM</name>
<sequence>MDDGTDVRVGRNNKKGIFVKLFFILLAFAVYILLSEYNMFTANIFNCCRKAIQVATPRTILTLEVLGNAPSNKVSLIAAITVNDSDHNKIVGTKGIVSYAYTNDVKPGTISWTSVGLASDRTYAFCAVTYTTTKNKTYKEVITFYP</sequence>
<keyword evidence="1" id="KW-1133">Transmembrane helix</keyword>
<evidence type="ECO:0000313" key="2">
    <source>
        <dbReference type="EMBL" id="RHD00982.1"/>
    </source>
</evidence>
<keyword evidence="1" id="KW-0472">Membrane</keyword>
<dbReference type="Proteomes" id="UP000266391">
    <property type="component" value="Unassembled WGS sequence"/>
</dbReference>
<keyword evidence="1" id="KW-0812">Transmembrane</keyword>
<evidence type="ECO:0000256" key="1">
    <source>
        <dbReference type="SAM" id="Phobius"/>
    </source>
</evidence>
<dbReference type="AlphaFoldDB" id="A0A1Q6SXK4"/>